<evidence type="ECO:0000256" key="10">
    <source>
        <dbReference type="ARBA" id="ARBA00023209"/>
    </source>
</evidence>
<dbReference type="OrthoDB" id="335193at2"/>
<dbReference type="InterPro" id="IPR041728">
    <property type="entry name" value="GPAT/DHAPAT_LPLAT"/>
</dbReference>
<dbReference type="EC" id="2.3.1.15" evidence="5 14"/>
<evidence type="ECO:0000256" key="11">
    <source>
        <dbReference type="ARBA" id="ARBA00023264"/>
    </source>
</evidence>
<keyword evidence="12 14" id="KW-0012">Acyltransferase</keyword>
<dbReference type="NCBIfam" id="NF003441">
    <property type="entry name" value="PRK04974.1"/>
    <property type="match status" value="1"/>
</dbReference>
<proteinExistence type="inferred from homology"/>
<comment type="similarity">
    <text evidence="4 14">Belongs to the GPAT/DAPAT family.</text>
</comment>
<dbReference type="InterPro" id="IPR045520">
    <property type="entry name" value="GPAT/DHAPAT_C"/>
</dbReference>
<dbReference type="CDD" id="cd07993">
    <property type="entry name" value="LPLAT_DHAPAT-like"/>
    <property type="match status" value="1"/>
</dbReference>
<dbReference type="UniPathway" id="UPA00557">
    <property type="reaction ID" value="UER00612"/>
</dbReference>
<dbReference type="AlphaFoldDB" id="A0A4R2IAD8"/>
<evidence type="ECO:0000256" key="2">
    <source>
        <dbReference type="ARBA" id="ARBA00004765"/>
    </source>
</evidence>
<feature type="short sequence motif" description="HXXXXD motif" evidence="14">
    <location>
        <begin position="318"/>
        <end position="323"/>
    </location>
</feature>
<comment type="pathway">
    <text evidence="3">Lipid metabolism.</text>
</comment>
<dbReference type="HAMAP" id="MF_00393">
    <property type="entry name" value="Glyc3P_acyltrans"/>
    <property type="match status" value="1"/>
</dbReference>
<comment type="catalytic activity">
    <reaction evidence="13 14">
        <text>sn-glycerol 3-phosphate + an acyl-CoA = a 1-acyl-sn-glycero-3-phosphate + CoA</text>
        <dbReference type="Rhea" id="RHEA:15325"/>
        <dbReference type="ChEBI" id="CHEBI:57287"/>
        <dbReference type="ChEBI" id="CHEBI:57597"/>
        <dbReference type="ChEBI" id="CHEBI:57970"/>
        <dbReference type="ChEBI" id="CHEBI:58342"/>
        <dbReference type="EC" id="2.3.1.15"/>
    </reaction>
</comment>
<organism evidence="16 17">
    <name type="scientific">Dokdonella fugitiva</name>
    <dbReference type="NCBI Taxonomy" id="328517"/>
    <lineage>
        <taxon>Bacteria</taxon>
        <taxon>Pseudomonadati</taxon>
        <taxon>Pseudomonadota</taxon>
        <taxon>Gammaproteobacteria</taxon>
        <taxon>Lysobacterales</taxon>
        <taxon>Rhodanobacteraceae</taxon>
        <taxon>Dokdonella</taxon>
    </lineage>
</organism>
<comment type="pathway">
    <text evidence="2 14">Phospholipid metabolism; CDP-diacylglycerol biosynthesis; CDP-diacylglycerol from sn-glycerol 3-phosphate: step 1/3.</text>
</comment>
<evidence type="ECO:0000256" key="9">
    <source>
        <dbReference type="ARBA" id="ARBA00023136"/>
    </source>
</evidence>
<comment type="domain">
    <text evidence="14">The HXXXXD motif is essential for acyltransferase activity and may constitute the binding site for the phosphate moiety of the glycerol-3-phosphate.</text>
</comment>
<keyword evidence="8 14" id="KW-0808">Transferase</keyword>
<dbReference type="PIRSF" id="PIRSF500064">
    <property type="entry name" value="GPAT"/>
    <property type="match status" value="1"/>
</dbReference>
<dbReference type="PIRSF" id="PIRSF000437">
    <property type="entry name" value="GPAT_DHAPAT"/>
    <property type="match status" value="1"/>
</dbReference>
<evidence type="ECO:0000313" key="17">
    <source>
        <dbReference type="Proteomes" id="UP000294862"/>
    </source>
</evidence>
<evidence type="ECO:0000256" key="5">
    <source>
        <dbReference type="ARBA" id="ARBA00013113"/>
    </source>
</evidence>
<dbReference type="RefSeq" id="WP_131995698.1">
    <property type="nucleotide sequence ID" value="NZ_SLWQ01000003.1"/>
</dbReference>
<dbReference type="NCBIfam" id="TIGR03703">
    <property type="entry name" value="plsB"/>
    <property type="match status" value="1"/>
</dbReference>
<dbReference type="Proteomes" id="UP000294862">
    <property type="component" value="Unassembled WGS sequence"/>
</dbReference>
<name>A0A4R2IAD8_9GAMM</name>
<evidence type="ECO:0000313" key="16">
    <source>
        <dbReference type="EMBL" id="TCO41127.1"/>
    </source>
</evidence>
<protein>
    <recommendedName>
        <fullName evidence="6 14">Glycerol-3-phosphate acyltransferase</fullName>
        <shortName evidence="14">GPAT</shortName>
        <ecNumber evidence="5 14">2.3.1.15</ecNumber>
    </recommendedName>
</protein>
<keyword evidence="9 14" id="KW-0472">Membrane</keyword>
<evidence type="ECO:0000256" key="7">
    <source>
        <dbReference type="ARBA" id="ARBA00022475"/>
    </source>
</evidence>
<keyword evidence="14" id="KW-0443">Lipid metabolism</keyword>
<comment type="subcellular location">
    <subcellularLocation>
        <location evidence="1 14">Cell membrane</location>
        <topology evidence="1 14">Peripheral membrane protein</topology>
        <orientation evidence="1 14">Cytoplasmic side</orientation>
    </subcellularLocation>
</comment>
<comment type="caution">
    <text evidence="16">The sequence shown here is derived from an EMBL/GenBank/DDBJ whole genome shotgun (WGS) entry which is preliminary data.</text>
</comment>
<accession>A0A4R2IAD8</accession>
<dbReference type="GO" id="GO:0006631">
    <property type="term" value="P:fatty acid metabolic process"/>
    <property type="evidence" value="ECO:0007669"/>
    <property type="project" value="TreeGrafter"/>
</dbReference>
<evidence type="ECO:0000256" key="1">
    <source>
        <dbReference type="ARBA" id="ARBA00004413"/>
    </source>
</evidence>
<evidence type="ECO:0000256" key="12">
    <source>
        <dbReference type="ARBA" id="ARBA00023315"/>
    </source>
</evidence>
<evidence type="ECO:0000256" key="8">
    <source>
        <dbReference type="ARBA" id="ARBA00022679"/>
    </source>
</evidence>
<evidence type="ECO:0000259" key="15">
    <source>
        <dbReference type="SMART" id="SM00563"/>
    </source>
</evidence>
<dbReference type="InterPro" id="IPR002123">
    <property type="entry name" value="Plipid/glycerol_acylTrfase"/>
</dbReference>
<dbReference type="SUPFAM" id="SSF69593">
    <property type="entry name" value="Glycerol-3-phosphate (1)-acyltransferase"/>
    <property type="match status" value="1"/>
</dbReference>
<evidence type="ECO:0000256" key="3">
    <source>
        <dbReference type="ARBA" id="ARBA00005189"/>
    </source>
</evidence>
<evidence type="ECO:0000256" key="14">
    <source>
        <dbReference type="HAMAP-Rule" id="MF_00393"/>
    </source>
</evidence>
<dbReference type="GO" id="GO:0005886">
    <property type="term" value="C:plasma membrane"/>
    <property type="evidence" value="ECO:0007669"/>
    <property type="project" value="UniProtKB-SubCell"/>
</dbReference>
<dbReference type="Pfam" id="PF01553">
    <property type="entry name" value="Acyltransferase"/>
    <property type="match status" value="1"/>
</dbReference>
<feature type="domain" description="Phospholipid/glycerol acyltransferase" evidence="15">
    <location>
        <begin position="313"/>
        <end position="439"/>
    </location>
</feature>
<evidence type="ECO:0000256" key="13">
    <source>
        <dbReference type="ARBA" id="ARBA00048427"/>
    </source>
</evidence>
<dbReference type="GO" id="GO:0016024">
    <property type="term" value="P:CDP-diacylglycerol biosynthetic process"/>
    <property type="evidence" value="ECO:0007669"/>
    <property type="project" value="UniProtKB-UniRule"/>
</dbReference>
<dbReference type="Pfam" id="PF19277">
    <property type="entry name" value="GPAT_C"/>
    <property type="match status" value="1"/>
</dbReference>
<dbReference type="SMART" id="SM00563">
    <property type="entry name" value="PlsC"/>
    <property type="match status" value="1"/>
</dbReference>
<dbReference type="InterPro" id="IPR028354">
    <property type="entry name" value="GPAT_PlsB"/>
</dbReference>
<dbReference type="PANTHER" id="PTHR12563">
    <property type="entry name" value="GLYCEROL-3-PHOSPHATE ACYLTRANSFERASE"/>
    <property type="match status" value="1"/>
</dbReference>
<dbReference type="GO" id="GO:0004366">
    <property type="term" value="F:glycerol-3-phosphate O-acyltransferase activity"/>
    <property type="evidence" value="ECO:0007669"/>
    <property type="project" value="UniProtKB-UniRule"/>
</dbReference>
<gene>
    <name evidence="14" type="primary">plsB</name>
    <name evidence="16" type="ORF">EV148_10346</name>
</gene>
<keyword evidence="11 14" id="KW-1208">Phospholipid metabolism</keyword>
<evidence type="ECO:0000256" key="6">
    <source>
        <dbReference type="ARBA" id="ARBA00013432"/>
    </source>
</evidence>
<keyword evidence="7 14" id="KW-1003">Cell membrane</keyword>
<dbReference type="InterPro" id="IPR022284">
    <property type="entry name" value="GPAT/DHAPAT"/>
</dbReference>
<dbReference type="EMBL" id="SLWQ01000003">
    <property type="protein sequence ID" value="TCO41127.1"/>
    <property type="molecule type" value="Genomic_DNA"/>
</dbReference>
<reference evidence="16 17" key="1">
    <citation type="journal article" date="2015" name="Stand. Genomic Sci.">
        <title>Genomic Encyclopedia of Bacterial and Archaeal Type Strains, Phase III: the genomes of soil and plant-associated and newly described type strains.</title>
        <authorList>
            <person name="Whitman W.B."/>
            <person name="Woyke T."/>
            <person name="Klenk H.P."/>
            <person name="Zhou Y."/>
            <person name="Lilburn T.G."/>
            <person name="Beck B.J."/>
            <person name="De Vos P."/>
            <person name="Vandamme P."/>
            <person name="Eisen J.A."/>
            <person name="Garrity G."/>
            <person name="Hugenholtz P."/>
            <person name="Kyrpides N.C."/>
        </authorList>
    </citation>
    <scope>NUCLEOTIDE SEQUENCE [LARGE SCALE GENOMIC DNA]</scope>
    <source>
        <strain evidence="16 17">A3</strain>
    </source>
</reference>
<keyword evidence="10 14" id="KW-0594">Phospholipid biosynthesis</keyword>
<evidence type="ECO:0000256" key="4">
    <source>
        <dbReference type="ARBA" id="ARBA00007937"/>
    </source>
</evidence>
<keyword evidence="14" id="KW-0444">Lipid biosynthesis</keyword>
<keyword evidence="17" id="KW-1185">Reference proteome</keyword>
<dbReference type="PANTHER" id="PTHR12563:SF17">
    <property type="entry name" value="DIHYDROXYACETONE PHOSPHATE ACYLTRANSFERASE"/>
    <property type="match status" value="1"/>
</dbReference>
<sequence>MNDSQPAPRPPEAAQVPAWLKAFGALLRPWIRIHRTPEDVHALLPDDARPTVYVIERYGLSDTLILEQACAEAGLPSPYAAADELPIKRRRAVVALSRRPRVFGRQPHPTRSETLSLLADFVRAQPGHDVRLVPVSIFVGRAPDRESGWFSVLFSENWVVVGRFRRLLALALNGRDTHVQFAAPVSLRDVIADQPEPERGVRKLQRILRAHFRRIRAAVIGPDLSHRRTLIDGVVNAAPVQQAIDANASKEGIDRDKAARKARAFAWEIAADQSHLVVRSASFMLTGLWEKIYRGVHMNHFAELRKIVPGHEVVFVPCHRSTTDDALLPYLLYRNGLPVPHIAAGVNLNLPLIGPLLRRGGAFFLRRSFSDPFYSTVFREYMSQLIARGISLMYFIEGGRSRTGRTLEPRGGLLSMTLRSFLRQPDRPVVFQPVYIGYEKIMEGESYIGELSGKPKEKESWGALLRGLGALRDNYGAVTVNFGEPVFLTPLLDRIEPDWRVATTNPDAKPAWLKAAVDTLGERILVNINRAAHANPINLLAVALLATPKHAMAEADLLAQLELYKALLSSLPYSERVTLTSLEPAEIIAYGEKMQWIRRIAHPLGDVLTVDAKQGVLLSYFRNNVTHLFATASWVACCFLNNRRLARTSILRLGRLIYPFVQAELFLPWSEEEFGERIQKTLDFFIAQGLLEADADGRIIARGPGQSDRAFRLRALAHTLLPAIERYYIGLALLVKNGPHTLTAGELENLCHLSAQRLSLLHELNAPEFFDRSLFRGFIQKLRERRVVWADENGKLDFDLTLEEVAKDARVILSREIRHGILKLTPEKQAELTRNEVAASTEA</sequence>